<reference evidence="2" key="2">
    <citation type="submission" date="2022-01" db="EMBL/GenBank/DDBJ databases">
        <authorList>
            <person name="Yamashiro T."/>
            <person name="Shiraishi A."/>
            <person name="Satake H."/>
            <person name="Nakayama K."/>
        </authorList>
    </citation>
    <scope>NUCLEOTIDE SEQUENCE</scope>
</reference>
<keyword evidence="3" id="KW-1185">Reference proteome</keyword>
<comment type="caution">
    <text evidence="2">The sequence shown here is derived from an EMBL/GenBank/DDBJ whole genome shotgun (WGS) entry which is preliminary data.</text>
</comment>
<reference evidence="2" key="1">
    <citation type="journal article" date="2022" name="Int. J. Mol. Sci.">
        <title>Draft Genome of Tanacetum Coccineum: Genomic Comparison of Closely Related Tanacetum-Family Plants.</title>
        <authorList>
            <person name="Yamashiro T."/>
            <person name="Shiraishi A."/>
            <person name="Nakayama K."/>
            <person name="Satake H."/>
        </authorList>
    </citation>
    <scope>NUCLEOTIDE SEQUENCE</scope>
</reference>
<accession>A0ABQ4XTB1</accession>
<evidence type="ECO:0000256" key="1">
    <source>
        <dbReference type="SAM" id="MobiDB-lite"/>
    </source>
</evidence>
<dbReference type="Proteomes" id="UP001151760">
    <property type="component" value="Unassembled WGS sequence"/>
</dbReference>
<protein>
    <recommendedName>
        <fullName evidence="4">Reverse transcriptase domain-containing protein</fullName>
    </recommendedName>
</protein>
<feature type="region of interest" description="Disordered" evidence="1">
    <location>
        <begin position="101"/>
        <end position="124"/>
    </location>
</feature>
<evidence type="ECO:0008006" key="4">
    <source>
        <dbReference type="Google" id="ProtNLM"/>
    </source>
</evidence>
<name>A0ABQ4XTB1_9ASTR</name>
<dbReference type="EMBL" id="BQNB010009805">
    <property type="protein sequence ID" value="GJS68634.1"/>
    <property type="molecule type" value="Genomic_DNA"/>
</dbReference>
<gene>
    <name evidence="2" type="ORF">Tco_0683199</name>
</gene>
<evidence type="ECO:0000313" key="3">
    <source>
        <dbReference type="Proteomes" id="UP001151760"/>
    </source>
</evidence>
<evidence type="ECO:0000313" key="2">
    <source>
        <dbReference type="EMBL" id="GJS68634.1"/>
    </source>
</evidence>
<sequence length="124" mass="14281">MDWLSKYHAMIAYAEKIIRIPWGNETLIVRSNGSDNRHGSQLNIISYTKTQRCLLKGCHAFLAHTTIKEAKDNSKEKRLEDVPTIRDFLKVFLEDLPAPSKMKESSNQLKEIPDKGFIRPRSLP</sequence>
<proteinExistence type="predicted"/>
<organism evidence="2 3">
    <name type="scientific">Tanacetum coccineum</name>
    <dbReference type="NCBI Taxonomy" id="301880"/>
    <lineage>
        <taxon>Eukaryota</taxon>
        <taxon>Viridiplantae</taxon>
        <taxon>Streptophyta</taxon>
        <taxon>Embryophyta</taxon>
        <taxon>Tracheophyta</taxon>
        <taxon>Spermatophyta</taxon>
        <taxon>Magnoliopsida</taxon>
        <taxon>eudicotyledons</taxon>
        <taxon>Gunneridae</taxon>
        <taxon>Pentapetalae</taxon>
        <taxon>asterids</taxon>
        <taxon>campanulids</taxon>
        <taxon>Asterales</taxon>
        <taxon>Asteraceae</taxon>
        <taxon>Asteroideae</taxon>
        <taxon>Anthemideae</taxon>
        <taxon>Anthemidinae</taxon>
        <taxon>Tanacetum</taxon>
    </lineage>
</organism>